<organism evidence="1 2">
    <name type="scientific">Aequorivita iocasae</name>
    <dbReference type="NCBI Taxonomy" id="2803865"/>
    <lineage>
        <taxon>Bacteria</taxon>
        <taxon>Pseudomonadati</taxon>
        <taxon>Bacteroidota</taxon>
        <taxon>Flavobacteriia</taxon>
        <taxon>Flavobacteriales</taxon>
        <taxon>Flavobacteriaceae</taxon>
        <taxon>Aequorivita</taxon>
    </lineage>
</organism>
<sequence length="92" mass="10191">MPSKKGRDSGGMGSFLKNVCEIQNQGKWEQMQSMEIPNRRTQFPICGWNVAFPPSLREGQRNGGQKLGTVSKIIVVKLFSRNGAFAECRGMG</sequence>
<evidence type="ECO:0000313" key="2">
    <source>
        <dbReference type="Proteomes" id="UP000629420"/>
    </source>
</evidence>
<proteinExistence type="predicted"/>
<dbReference type="EMBL" id="CP068439">
    <property type="protein sequence ID" value="QQX76499.1"/>
    <property type="molecule type" value="Genomic_DNA"/>
</dbReference>
<accession>A0ABX7DQX7</accession>
<keyword evidence="2" id="KW-1185">Reference proteome</keyword>
<gene>
    <name evidence="1" type="ORF">JK629_14420</name>
</gene>
<protein>
    <submittedName>
        <fullName evidence="1">Uncharacterized protein</fullName>
    </submittedName>
</protein>
<name>A0ABX7DQX7_9FLAO</name>
<dbReference type="RefSeq" id="WP_202336303.1">
    <property type="nucleotide sequence ID" value="NZ_CP068439.1"/>
</dbReference>
<reference evidence="1 2" key="1">
    <citation type="submission" date="2021-01" db="EMBL/GenBank/DDBJ databases">
        <title>Aequorivita sp. strain KX20305, a bacterium isolated from the sediment collected at a cold seep field in South China Sea.</title>
        <authorList>
            <person name="Zhang H."/>
            <person name="Li C."/>
        </authorList>
    </citation>
    <scope>NUCLEOTIDE SEQUENCE [LARGE SCALE GENOMIC DNA]</scope>
    <source>
        <strain evidence="1 2">KX20305</strain>
    </source>
</reference>
<evidence type="ECO:0000313" key="1">
    <source>
        <dbReference type="EMBL" id="QQX76499.1"/>
    </source>
</evidence>
<dbReference type="Proteomes" id="UP000629420">
    <property type="component" value="Chromosome"/>
</dbReference>